<dbReference type="Pfam" id="PF07714">
    <property type="entry name" value="PK_Tyr_Ser-Thr"/>
    <property type="match status" value="1"/>
</dbReference>
<name>A0ABN9Y0Y0_9DINO</name>
<evidence type="ECO:0000313" key="2">
    <source>
        <dbReference type="EMBL" id="CAK0904257.1"/>
    </source>
</evidence>
<dbReference type="PANTHER" id="PTHR23257">
    <property type="entry name" value="SERINE-THREONINE PROTEIN KINASE"/>
    <property type="match status" value="1"/>
</dbReference>
<evidence type="ECO:0000259" key="1">
    <source>
        <dbReference type="PROSITE" id="PS50011"/>
    </source>
</evidence>
<dbReference type="InterPro" id="IPR000719">
    <property type="entry name" value="Prot_kinase_dom"/>
</dbReference>
<proteinExistence type="predicted"/>
<reference evidence="2" key="1">
    <citation type="submission" date="2023-10" db="EMBL/GenBank/DDBJ databases">
        <authorList>
            <person name="Chen Y."/>
            <person name="Shah S."/>
            <person name="Dougan E. K."/>
            <person name="Thang M."/>
            <person name="Chan C."/>
        </authorList>
    </citation>
    <scope>NUCLEOTIDE SEQUENCE [LARGE SCALE GENOMIC DNA]</scope>
</reference>
<dbReference type="InterPro" id="IPR001245">
    <property type="entry name" value="Ser-Thr/Tyr_kinase_cat_dom"/>
</dbReference>
<dbReference type="InterPro" id="IPR050167">
    <property type="entry name" value="Ser_Thr_protein_kinase"/>
</dbReference>
<evidence type="ECO:0000313" key="3">
    <source>
        <dbReference type="Proteomes" id="UP001189429"/>
    </source>
</evidence>
<comment type="caution">
    <text evidence="2">The sequence shown here is derived from an EMBL/GenBank/DDBJ whole genome shotgun (WGS) entry which is preliminary data.</text>
</comment>
<sequence>MAGTLQWMAPELLAGSTDYYLEVDVYAYGMLLFEIMCFEPPFADVGAADVHRLVLDDGCRPEVDADPALAPLEGLARACWAQEPGRRPSFAFLVDALGAMQHGCGHGDATNF</sequence>
<accession>A0ABN9Y0Y0</accession>
<dbReference type="PROSITE" id="PS50011">
    <property type="entry name" value="PROTEIN_KINASE_DOM"/>
    <property type="match status" value="1"/>
</dbReference>
<gene>
    <name evidence="2" type="ORF">PCOR1329_LOCUS80352</name>
</gene>
<dbReference type="Proteomes" id="UP001189429">
    <property type="component" value="Unassembled WGS sequence"/>
</dbReference>
<protein>
    <recommendedName>
        <fullName evidence="1">Protein kinase domain-containing protein</fullName>
    </recommendedName>
</protein>
<dbReference type="SUPFAM" id="SSF56112">
    <property type="entry name" value="Protein kinase-like (PK-like)"/>
    <property type="match status" value="1"/>
</dbReference>
<organism evidence="2 3">
    <name type="scientific">Prorocentrum cordatum</name>
    <dbReference type="NCBI Taxonomy" id="2364126"/>
    <lineage>
        <taxon>Eukaryota</taxon>
        <taxon>Sar</taxon>
        <taxon>Alveolata</taxon>
        <taxon>Dinophyceae</taxon>
        <taxon>Prorocentrales</taxon>
        <taxon>Prorocentraceae</taxon>
        <taxon>Prorocentrum</taxon>
    </lineage>
</organism>
<feature type="domain" description="Protein kinase" evidence="1">
    <location>
        <begin position="1"/>
        <end position="100"/>
    </location>
</feature>
<dbReference type="Gene3D" id="1.10.510.10">
    <property type="entry name" value="Transferase(Phosphotransferase) domain 1"/>
    <property type="match status" value="1"/>
</dbReference>
<dbReference type="EMBL" id="CAUYUJ010021381">
    <property type="protein sequence ID" value="CAK0904257.1"/>
    <property type="molecule type" value="Genomic_DNA"/>
</dbReference>
<dbReference type="InterPro" id="IPR011009">
    <property type="entry name" value="Kinase-like_dom_sf"/>
</dbReference>
<keyword evidence="3" id="KW-1185">Reference proteome</keyword>